<keyword evidence="2" id="KW-1185">Reference proteome</keyword>
<sequence length="281" mass="31131">MNKLKSNPLGFLFIIIKYISLIVGAIITLLPLAVIFLASFKTSAEYGSTGILELPASFLNFENYIIAFTKGNMLVGFANTFINVSITLLGSMICGTMIAYILHRFQFAGRKVILGLFLIATFIPAITTQVATFQIMNYFKLFNTRWSVILLGLGTDIVSVYIFLQFLDGISYSLDESAMLEGASMLKIYTRIILPLLKPAIATAVILKTVNLYNDFYSAFLYMPKQRLHVVSTALFKFKGPYGSNWEVISAGVVVIIVPTLILFLALQKYIYNGVTAGSVK</sequence>
<gene>
    <name evidence="1" type="ORF">CS063_05760</name>
</gene>
<comment type="caution">
    <text evidence="1">The sequence shown here is derived from an EMBL/GenBank/DDBJ whole genome shotgun (WGS) entry which is preliminary data.</text>
</comment>
<evidence type="ECO:0000313" key="2">
    <source>
        <dbReference type="Proteomes" id="UP000224460"/>
    </source>
</evidence>
<dbReference type="Proteomes" id="UP000224460">
    <property type="component" value="Unassembled WGS sequence"/>
</dbReference>
<accession>A0AC61DF28</accession>
<dbReference type="EMBL" id="PEDL01000004">
    <property type="protein sequence ID" value="PHV71197.1"/>
    <property type="molecule type" value="Genomic_DNA"/>
</dbReference>
<proteinExistence type="predicted"/>
<protein>
    <submittedName>
        <fullName evidence="1">Sugar ABC transporter permease</fullName>
    </submittedName>
</protein>
<reference evidence="1" key="1">
    <citation type="submission" date="2017-10" db="EMBL/GenBank/DDBJ databases">
        <title>Genome sequence of cellulolytic Lachnospiraceae bacterium XHS1971 isolated from hotspring sediment.</title>
        <authorList>
            <person name="Vasudevan G."/>
            <person name="Joshi A.J."/>
            <person name="Hivarkar S."/>
            <person name="Lanjekar V.B."/>
            <person name="Dhakephalkar P.K."/>
            <person name="Dagar S."/>
        </authorList>
    </citation>
    <scope>NUCLEOTIDE SEQUENCE</scope>
    <source>
        <strain evidence="1">XHS1971</strain>
    </source>
</reference>
<organism evidence="1 2">
    <name type="scientific">Sporanaerobium hydrogeniformans</name>
    <dbReference type="NCBI Taxonomy" id="3072179"/>
    <lineage>
        <taxon>Bacteria</taxon>
        <taxon>Bacillati</taxon>
        <taxon>Bacillota</taxon>
        <taxon>Clostridia</taxon>
        <taxon>Lachnospirales</taxon>
        <taxon>Lachnospiraceae</taxon>
        <taxon>Sporanaerobium</taxon>
    </lineage>
</organism>
<evidence type="ECO:0000313" key="1">
    <source>
        <dbReference type="EMBL" id="PHV71197.1"/>
    </source>
</evidence>
<name>A0AC61DF28_9FIRM</name>